<name>A0A1Y1K3L8_PHOPY</name>
<evidence type="ECO:0000256" key="3">
    <source>
        <dbReference type="ARBA" id="ARBA00006958"/>
    </source>
</evidence>
<dbReference type="PANTHER" id="PTHR22930">
    <property type="match status" value="1"/>
</dbReference>
<dbReference type="GO" id="GO:0004518">
    <property type="term" value="F:nuclease activity"/>
    <property type="evidence" value="ECO:0007669"/>
    <property type="project" value="UniProtKB-KW"/>
</dbReference>
<comment type="cofactor">
    <cofactor evidence="1">
        <name>a divalent metal cation</name>
        <dbReference type="ChEBI" id="CHEBI:60240"/>
    </cofactor>
</comment>
<evidence type="ECO:0000256" key="4">
    <source>
        <dbReference type="ARBA" id="ARBA00022722"/>
    </source>
</evidence>
<evidence type="ECO:0000256" key="5">
    <source>
        <dbReference type="ARBA" id="ARBA00022723"/>
    </source>
</evidence>
<dbReference type="KEGG" id="ppyr:116175833"/>
<accession>A0A1Y1K3L8</accession>
<reference evidence="9" key="1">
    <citation type="journal article" date="2016" name="Sci. Rep.">
        <title>Molecular characterization of firefly nuptial gifts: a multi-omics approach sheds light on postcopulatory sexual selection.</title>
        <authorList>
            <person name="Al-Wathiqui N."/>
            <person name="Fallon T.R."/>
            <person name="South A."/>
            <person name="Weng J.K."/>
            <person name="Lewis S.M."/>
        </authorList>
    </citation>
    <scope>NUCLEOTIDE SEQUENCE</scope>
</reference>
<evidence type="ECO:0000259" key="8">
    <source>
        <dbReference type="Pfam" id="PF13359"/>
    </source>
</evidence>
<dbReference type="InterPro" id="IPR045249">
    <property type="entry name" value="HARBI1-like"/>
</dbReference>
<comment type="subcellular location">
    <subcellularLocation>
        <location evidence="2">Nucleus</location>
    </subcellularLocation>
</comment>
<dbReference type="GeneID" id="116175833"/>
<dbReference type="GO" id="GO:0005634">
    <property type="term" value="C:nucleus"/>
    <property type="evidence" value="ECO:0007669"/>
    <property type="project" value="UniProtKB-SubCell"/>
</dbReference>
<dbReference type="OrthoDB" id="6764379at2759"/>
<organism evidence="9">
    <name type="scientific">Photinus pyralis</name>
    <name type="common">Common eastern firefly</name>
    <name type="synonym">Lampyris pyralis</name>
    <dbReference type="NCBI Taxonomy" id="7054"/>
    <lineage>
        <taxon>Eukaryota</taxon>
        <taxon>Metazoa</taxon>
        <taxon>Ecdysozoa</taxon>
        <taxon>Arthropoda</taxon>
        <taxon>Hexapoda</taxon>
        <taxon>Insecta</taxon>
        <taxon>Pterygota</taxon>
        <taxon>Neoptera</taxon>
        <taxon>Endopterygota</taxon>
        <taxon>Coleoptera</taxon>
        <taxon>Polyphaga</taxon>
        <taxon>Elateriformia</taxon>
        <taxon>Elateroidea</taxon>
        <taxon>Lampyridae</taxon>
        <taxon>Lampyrinae</taxon>
        <taxon>Photinus</taxon>
    </lineage>
</organism>
<proteinExistence type="inferred from homology"/>
<dbReference type="GO" id="GO:0046872">
    <property type="term" value="F:metal ion binding"/>
    <property type="evidence" value="ECO:0007669"/>
    <property type="project" value="UniProtKB-KW"/>
</dbReference>
<dbReference type="EMBL" id="GEZM01096166">
    <property type="protein sequence ID" value="JAV55108.1"/>
    <property type="molecule type" value="Transcribed_RNA"/>
</dbReference>
<evidence type="ECO:0000313" key="9">
    <source>
        <dbReference type="EMBL" id="JAV55108.1"/>
    </source>
</evidence>
<protein>
    <recommendedName>
        <fullName evidence="8">DDE Tnp4 domain-containing protein</fullName>
    </recommendedName>
</protein>
<dbReference type="AlphaFoldDB" id="A0A1Y1K3L8"/>
<evidence type="ECO:0000256" key="2">
    <source>
        <dbReference type="ARBA" id="ARBA00004123"/>
    </source>
</evidence>
<dbReference type="GO" id="GO:0016787">
    <property type="term" value="F:hydrolase activity"/>
    <property type="evidence" value="ECO:0007669"/>
    <property type="project" value="UniProtKB-KW"/>
</dbReference>
<keyword evidence="4" id="KW-0540">Nuclease</keyword>
<comment type="similarity">
    <text evidence="3">Belongs to the HARBI1 family.</text>
</comment>
<dbReference type="InterPro" id="IPR027806">
    <property type="entry name" value="HARBI1_dom"/>
</dbReference>
<sequence>MSILSNNSMWMNALLEEFCIDDTLTTSVHIVMHFLLKAVPEWTKFIVLQKQRKCHFRMPLCYEEWITNYLDTDFFIHFRMIKSTYFKLTTAIGKELTVKKYRGGFEIIPLEKEILITLWYLAKGETLVSISDRFNVSVSKAFYITMKIIKVICSLMPIYIKWPNAEDCEQIANDFQQRCNYPGKDIFKPHSNQRNMLFLDVIGAIDGCHITCKIPKEQHDSYQDRKFCHSITLQGVCISSRLFTNISVGYPGSVHDARILRESDLGKICETNCFNLFYGRYHLVGDSAYPLRSWLITPYRNTGIMPLQRKHNYAHSVTRVVIENTFGMLKGRWRILNFVNVYTIEKAIDIITACCILHNFCLLTCDIYEVDVTSSEHDSCDTYIGRRDREGARKRDLISQTL</sequence>
<feature type="domain" description="DDE Tnp4" evidence="8">
    <location>
        <begin position="205"/>
        <end position="359"/>
    </location>
</feature>
<dbReference type="PANTHER" id="PTHR22930:SF85">
    <property type="entry name" value="GH03217P-RELATED"/>
    <property type="match status" value="1"/>
</dbReference>
<evidence type="ECO:0000256" key="1">
    <source>
        <dbReference type="ARBA" id="ARBA00001968"/>
    </source>
</evidence>
<evidence type="ECO:0000256" key="6">
    <source>
        <dbReference type="ARBA" id="ARBA00022801"/>
    </source>
</evidence>
<keyword evidence="6" id="KW-0378">Hydrolase</keyword>
<evidence type="ECO:0000256" key="7">
    <source>
        <dbReference type="ARBA" id="ARBA00023242"/>
    </source>
</evidence>
<keyword evidence="7" id="KW-0539">Nucleus</keyword>
<keyword evidence="5" id="KW-0479">Metal-binding</keyword>
<dbReference type="Pfam" id="PF13359">
    <property type="entry name" value="DDE_Tnp_4"/>
    <property type="match status" value="1"/>
</dbReference>
<dbReference type="RefSeq" id="XP_031350017.1">
    <property type="nucleotide sequence ID" value="XM_031494157.1"/>
</dbReference>